<name>A0A7X2L3C3_9BACL</name>
<dbReference type="PANTHER" id="PTHR45138">
    <property type="entry name" value="REGULATORY COMPONENTS OF SENSORY TRANSDUCTION SYSTEM"/>
    <property type="match status" value="1"/>
</dbReference>
<evidence type="ECO:0000313" key="9">
    <source>
        <dbReference type="Proteomes" id="UP000463051"/>
    </source>
</evidence>
<dbReference type="Pfam" id="PF07694">
    <property type="entry name" value="5TM-5TMR_LYT"/>
    <property type="match status" value="1"/>
</dbReference>
<dbReference type="RefSeq" id="WP_154119187.1">
    <property type="nucleotide sequence ID" value="NZ_WJXB01000004.1"/>
</dbReference>
<feature type="transmembrane region" description="Helical" evidence="6">
    <location>
        <begin position="139"/>
        <end position="157"/>
    </location>
</feature>
<proteinExistence type="predicted"/>
<dbReference type="PANTHER" id="PTHR45138:SF9">
    <property type="entry name" value="DIGUANYLATE CYCLASE DGCM-RELATED"/>
    <property type="match status" value="1"/>
</dbReference>
<evidence type="ECO:0000256" key="4">
    <source>
        <dbReference type="ARBA" id="ARBA00022989"/>
    </source>
</evidence>
<feature type="transmembrane region" description="Helical" evidence="6">
    <location>
        <begin position="6"/>
        <end position="27"/>
    </location>
</feature>
<sequence>MMMIDLIASLFANFCILVTFVFFSGRLAKKYAFLNGTKVTPLAGVSAGVLFGLFGMILMSYSFLAGPGTYVNLLHLTIVIIASYLGWLPTLVCALILAICRVIFYDSSYNSVTTAITLLFNGILCGWISVFPWSRLRKMMVGNLLWMGLFLALLLNTKGNLSIISFYPLQLIFSLGAVLIIYYIAEHIQRSNEVFTQLEVRATTDYLTGLNNLQQFHRHLETEMAQAERHQESLSLLAIDIDHFKVINDTYGHPAGDEVLRQLTRRLCQHSRSHDIVSRNGGEEFTVLLPDCPLLQAKSAAERLREAVENELFLLPPDNRITITVSIGLACYPETVPGADGRLLVQSADQALYHAKNTGRNRVSINSPASDSEY</sequence>
<feature type="transmembrane region" description="Helical" evidence="6">
    <location>
        <begin position="112"/>
        <end position="133"/>
    </location>
</feature>
<comment type="caution">
    <text evidence="8">The sequence shown here is derived from an EMBL/GenBank/DDBJ whole genome shotgun (WGS) entry which is preliminary data.</text>
</comment>
<evidence type="ECO:0000256" key="3">
    <source>
        <dbReference type="ARBA" id="ARBA00022692"/>
    </source>
</evidence>
<evidence type="ECO:0000313" key="8">
    <source>
        <dbReference type="EMBL" id="MRN54186.1"/>
    </source>
</evidence>
<protein>
    <submittedName>
        <fullName evidence="8">Diguanylate cyclase</fullName>
    </submittedName>
</protein>
<dbReference type="GO" id="GO:0043709">
    <property type="term" value="P:cell adhesion involved in single-species biofilm formation"/>
    <property type="evidence" value="ECO:0007669"/>
    <property type="project" value="TreeGrafter"/>
</dbReference>
<feature type="domain" description="GGDEF" evidence="7">
    <location>
        <begin position="232"/>
        <end position="368"/>
    </location>
</feature>
<dbReference type="InterPro" id="IPR050469">
    <property type="entry name" value="Diguanylate_Cyclase"/>
</dbReference>
<evidence type="ECO:0000256" key="5">
    <source>
        <dbReference type="ARBA" id="ARBA00023136"/>
    </source>
</evidence>
<keyword evidence="4 6" id="KW-1133">Transmembrane helix</keyword>
<reference evidence="8 9" key="1">
    <citation type="submission" date="2019-11" db="EMBL/GenBank/DDBJ databases">
        <title>Paenibacillus monticola sp. nov., a novel PGPR strain isolated from mountain sample in China.</title>
        <authorList>
            <person name="Zhao Q."/>
            <person name="Li H.-P."/>
            <person name="Zhang J.-L."/>
        </authorList>
    </citation>
    <scope>NUCLEOTIDE SEQUENCE [LARGE SCALE GENOMIC DNA]</scope>
    <source>
        <strain evidence="8 9">LC-T2</strain>
    </source>
</reference>
<dbReference type="CDD" id="cd01949">
    <property type="entry name" value="GGDEF"/>
    <property type="match status" value="1"/>
</dbReference>
<keyword evidence="9" id="KW-1185">Reference proteome</keyword>
<dbReference type="InterPro" id="IPR043128">
    <property type="entry name" value="Rev_trsase/Diguanyl_cyclase"/>
</dbReference>
<evidence type="ECO:0000259" key="7">
    <source>
        <dbReference type="PROSITE" id="PS50887"/>
    </source>
</evidence>
<dbReference type="InterPro" id="IPR029787">
    <property type="entry name" value="Nucleotide_cyclase"/>
</dbReference>
<dbReference type="GO" id="GO:0000155">
    <property type="term" value="F:phosphorelay sensor kinase activity"/>
    <property type="evidence" value="ECO:0007669"/>
    <property type="project" value="InterPro"/>
</dbReference>
<feature type="transmembrane region" description="Helical" evidence="6">
    <location>
        <begin position="73"/>
        <end position="100"/>
    </location>
</feature>
<dbReference type="AlphaFoldDB" id="A0A7X2L3C3"/>
<gene>
    <name evidence="8" type="ORF">GJB61_14460</name>
</gene>
<dbReference type="Pfam" id="PF00990">
    <property type="entry name" value="GGDEF"/>
    <property type="match status" value="1"/>
</dbReference>
<dbReference type="GO" id="GO:0052621">
    <property type="term" value="F:diguanylate cyclase activity"/>
    <property type="evidence" value="ECO:0007669"/>
    <property type="project" value="TreeGrafter"/>
</dbReference>
<feature type="transmembrane region" description="Helical" evidence="6">
    <location>
        <begin position="164"/>
        <end position="185"/>
    </location>
</feature>
<keyword evidence="2" id="KW-1003">Cell membrane</keyword>
<dbReference type="PROSITE" id="PS50887">
    <property type="entry name" value="GGDEF"/>
    <property type="match status" value="1"/>
</dbReference>
<dbReference type="SMART" id="SM00267">
    <property type="entry name" value="GGDEF"/>
    <property type="match status" value="1"/>
</dbReference>
<evidence type="ECO:0000256" key="2">
    <source>
        <dbReference type="ARBA" id="ARBA00022475"/>
    </source>
</evidence>
<accession>A0A7X2L3C3</accession>
<dbReference type="GO" id="GO:0071555">
    <property type="term" value="P:cell wall organization"/>
    <property type="evidence" value="ECO:0007669"/>
    <property type="project" value="InterPro"/>
</dbReference>
<dbReference type="SUPFAM" id="SSF55073">
    <property type="entry name" value="Nucleotide cyclase"/>
    <property type="match status" value="1"/>
</dbReference>
<dbReference type="Proteomes" id="UP000463051">
    <property type="component" value="Unassembled WGS sequence"/>
</dbReference>
<comment type="subcellular location">
    <subcellularLocation>
        <location evidence="1">Cell membrane</location>
        <topology evidence="1">Multi-pass membrane protein</topology>
    </subcellularLocation>
</comment>
<dbReference type="InterPro" id="IPR011620">
    <property type="entry name" value="Sig_transdc_His_kinase_LytS_TM"/>
</dbReference>
<keyword evidence="5 6" id="KW-0472">Membrane</keyword>
<organism evidence="8 9">
    <name type="scientific">Paenibacillus monticola</name>
    <dbReference type="NCBI Taxonomy" id="2666075"/>
    <lineage>
        <taxon>Bacteria</taxon>
        <taxon>Bacillati</taxon>
        <taxon>Bacillota</taxon>
        <taxon>Bacilli</taxon>
        <taxon>Bacillales</taxon>
        <taxon>Paenibacillaceae</taxon>
        <taxon>Paenibacillus</taxon>
    </lineage>
</organism>
<dbReference type="GO" id="GO:1902201">
    <property type="term" value="P:negative regulation of bacterial-type flagellum-dependent cell motility"/>
    <property type="evidence" value="ECO:0007669"/>
    <property type="project" value="TreeGrafter"/>
</dbReference>
<dbReference type="Gene3D" id="3.30.70.270">
    <property type="match status" value="1"/>
</dbReference>
<keyword evidence="3 6" id="KW-0812">Transmembrane</keyword>
<dbReference type="GO" id="GO:0005886">
    <property type="term" value="C:plasma membrane"/>
    <property type="evidence" value="ECO:0007669"/>
    <property type="project" value="UniProtKB-SubCell"/>
</dbReference>
<dbReference type="EMBL" id="WJXB01000004">
    <property type="protein sequence ID" value="MRN54186.1"/>
    <property type="molecule type" value="Genomic_DNA"/>
</dbReference>
<dbReference type="InterPro" id="IPR000160">
    <property type="entry name" value="GGDEF_dom"/>
</dbReference>
<evidence type="ECO:0000256" key="1">
    <source>
        <dbReference type="ARBA" id="ARBA00004651"/>
    </source>
</evidence>
<feature type="transmembrane region" description="Helical" evidence="6">
    <location>
        <begin position="39"/>
        <end position="61"/>
    </location>
</feature>
<dbReference type="FunFam" id="3.30.70.270:FF:000001">
    <property type="entry name" value="Diguanylate cyclase domain protein"/>
    <property type="match status" value="1"/>
</dbReference>
<dbReference type="NCBIfam" id="TIGR00254">
    <property type="entry name" value="GGDEF"/>
    <property type="match status" value="1"/>
</dbReference>
<evidence type="ECO:0000256" key="6">
    <source>
        <dbReference type="SAM" id="Phobius"/>
    </source>
</evidence>